<name>A0AAE4BSL5_9BACT</name>
<evidence type="ECO:0000313" key="2">
    <source>
        <dbReference type="EMBL" id="MDR6238948.1"/>
    </source>
</evidence>
<dbReference type="AlphaFoldDB" id="A0AAE4BSL5"/>
<evidence type="ECO:0000256" key="1">
    <source>
        <dbReference type="SAM" id="SignalP"/>
    </source>
</evidence>
<feature type="chain" id="PRO_5041975510" evidence="1">
    <location>
        <begin position="22"/>
        <end position="338"/>
    </location>
</feature>
<keyword evidence="3" id="KW-1185">Reference proteome</keyword>
<dbReference type="Pfam" id="PF11751">
    <property type="entry name" value="PorP_SprF"/>
    <property type="match status" value="1"/>
</dbReference>
<proteinExistence type="predicted"/>
<keyword evidence="1" id="KW-0732">Signal</keyword>
<accession>A0AAE4BSL5</accession>
<protein>
    <submittedName>
        <fullName evidence="2">Type IX secretion system PorP/SprF family membrane protein</fullName>
    </submittedName>
</protein>
<dbReference type="InterPro" id="IPR019861">
    <property type="entry name" value="PorP/SprF_Bacteroidetes"/>
</dbReference>
<sequence length="338" mass="38999">MQKINLIYILCFLLTCQVLKAQQRENFYSQYYQNPQILNPAFSGIDNFWSVDVGYRRSMTGIDNPPNNYFLGLNGILPISHNTNEPYNSLWLSNDKVIDQYESNLPIMGGVSRHGLGGFVYKREAGMYDHTVGGISYAYYVPLTRQWMLSSGVGFYLDHQRFDIDNLRIREVDDIRYLRLLNEEGKSTTYDLHVGLALHSRNVYFGYTFSQYFGTSVTDDQLDVLVGYRGHLIDLGYKYRLNVFWSLMASVHYKILNSDKDAYLVSLRADYKNLLNFGFAYKDKEAVAGMIGFNIKNKVHISYSYDLPTPEMETMSDGSHEIVLGYNLFAGSGKKYFW</sequence>
<dbReference type="RefSeq" id="WP_309938454.1">
    <property type="nucleotide sequence ID" value="NZ_AP025305.1"/>
</dbReference>
<dbReference type="NCBIfam" id="TIGR03519">
    <property type="entry name" value="T9SS_PorP_fam"/>
    <property type="match status" value="1"/>
</dbReference>
<organism evidence="2 3">
    <name type="scientific">Aureibacter tunicatorum</name>
    <dbReference type="NCBI Taxonomy" id="866807"/>
    <lineage>
        <taxon>Bacteria</taxon>
        <taxon>Pseudomonadati</taxon>
        <taxon>Bacteroidota</taxon>
        <taxon>Cytophagia</taxon>
        <taxon>Cytophagales</taxon>
        <taxon>Persicobacteraceae</taxon>
        <taxon>Aureibacter</taxon>
    </lineage>
</organism>
<dbReference type="EMBL" id="JAVDQD010000002">
    <property type="protein sequence ID" value="MDR6238948.1"/>
    <property type="molecule type" value="Genomic_DNA"/>
</dbReference>
<comment type="caution">
    <text evidence="2">The sequence shown here is derived from an EMBL/GenBank/DDBJ whole genome shotgun (WGS) entry which is preliminary data.</text>
</comment>
<dbReference type="Proteomes" id="UP001185092">
    <property type="component" value="Unassembled WGS sequence"/>
</dbReference>
<evidence type="ECO:0000313" key="3">
    <source>
        <dbReference type="Proteomes" id="UP001185092"/>
    </source>
</evidence>
<feature type="signal peptide" evidence="1">
    <location>
        <begin position="1"/>
        <end position="21"/>
    </location>
</feature>
<reference evidence="2" key="1">
    <citation type="submission" date="2023-07" db="EMBL/GenBank/DDBJ databases">
        <title>Genomic Encyclopedia of Type Strains, Phase IV (KMG-IV): sequencing the most valuable type-strain genomes for metagenomic binning, comparative biology and taxonomic classification.</title>
        <authorList>
            <person name="Goeker M."/>
        </authorList>
    </citation>
    <scope>NUCLEOTIDE SEQUENCE</scope>
    <source>
        <strain evidence="2">DSM 26174</strain>
    </source>
</reference>
<gene>
    <name evidence="2" type="ORF">HNQ88_001985</name>
</gene>